<dbReference type="PANTHER" id="PTHR35005">
    <property type="entry name" value="3-DEHYDRO-SCYLLO-INOSOSE HYDROLASE"/>
    <property type="match status" value="1"/>
</dbReference>
<evidence type="ECO:0000256" key="2">
    <source>
        <dbReference type="ARBA" id="ARBA00022723"/>
    </source>
</evidence>
<proteinExistence type="inferred from homology"/>
<sequence>MPYATDTILAEHVAAEAARQVWEQGAKVMVLPSVAFGVNTGQLDIPFTINMNPSTQALVLRDVAHALSGQGIKKLVILNAHGGNDFRQMIRELQASQPDMFISTINWWKTADGAAYFAEPGDHAGELETSAIMHLTPDWVLPLSEAGAGKSNLFKIKALREGWAWTPRAWTKATNDTGVGNPALSTAAKGAEFLAATAGAIAGYLAELAAADINDLYEKPDSN</sequence>
<protein>
    <submittedName>
        <fullName evidence="6">Creatinine amidohydrolase</fullName>
        <ecNumber evidence="6">3.5.2.10</ecNumber>
    </submittedName>
</protein>
<dbReference type="AlphaFoldDB" id="A0A6J4J966"/>
<dbReference type="PANTHER" id="PTHR35005:SF1">
    <property type="entry name" value="2-AMINO-5-FORMYLAMINO-6-RIBOSYLAMINOPYRIMIDIN-4(3H)-ONE 5'-MONOPHOSPHATE DEFORMYLASE"/>
    <property type="match status" value="1"/>
</dbReference>
<evidence type="ECO:0000256" key="3">
    <source>
        <dbReference type="ARBA" id="ARBA00022801"/>
    </source>
</evidence>
<organism evidence="6">
    <name type="scientific">uncultured Adhaeribacter sp</name>
    <dbReference type="NCBI Taxonomy" id="448109"/>
    <lineage>
        <taxon>Bacteria</taxon>
        <taxon>Pseudomonadati</taxon>
        <taxon>Bacteroidota</taxon>
        <taxon>Cytophagia</taxon>
        <taxon>Cytophagales</taxon>
        <taxon>Hymenobacteraceae</taxon>
        <taxon>Adhaeribacter</taxon>
        <taxon>environmental samples</taxon>
    </lineage>
</organism>
<dbReference type="GO" id="GO:0047789">
    <property type="term" value="F:creatininase activity"/>
    <property type="evidence" value="ECO:0007669"/>
    <property type="project" value="UniProtKB-EC"/>
</dbReference>
<evidence type="ECO:0000313" key="6">
    <source>
        <dbReference type="EMBL" id="CAA9274120.1"/>
    </source>
</evidence>
<evidence type="ECO:0000256" key="1">
    <source>
        <dbReference type="ARBA" id="ARBA00001947"/>
    </source>
</evidence>
<dbReference type="InterPro" id="IPR024087">
    <property type="entry name" value="Creatininase-like_sf"/>
</dbReference>
<gene>
    <name evidence="6" type="ORF">AVDCRST_MAG95-2925</name>
</gene>
<accession>A0A6J4J966</accession>
<name>A0A6J4J966_9BACT</name>
<dbReference type="EC" id="3.5.2.10" evidence="6"/>
<dbReference type="GO" id="GO:0016811">
    <property type="term" value="F:hydrolase activity, acting on carbon-nitrogen (but not peptide) bonds, in linear amides"/>
    <property type="evidence" value="ECO:0007669"/>
    <property type="project" value="TreeGrafter"/>
</dbReference>
<dbReference type="Pfam" id="PF02633">
    <property type="entry name" value="Creatininase"/>
    <property type="match status" value="1"/>
</dbReference>
<dbReference type="SUPFAM" id="SSF102215">
    <property type="entry name" value="Creatininase"/>
    <property type="match status" value="1"/>
</dbReference>
<dbReference type="EMBL" id="CADCTJ010000925">
    <property type="protein sequence ID" value="CAA9274120.1"/>
    <property type="molecule type" value="Genomic_DNA"/>
</dbReference>
<dbReference type="Gene3D" id="3.40.50.10310">
    <property type="entry name" value="Creatininase"/>
    <property type="match status" value="1"/>
</dbReference>
<dbReference type="GO" id="GO:0046872">
    <property type="term" value="F:metal ion binding"/>
    <property type="evidence" value="ECO:0007669"/>
    <property type="project" value="UniProtKB-KW"/>
</dbReference>
<keyword evidence="2" id="KW-0479">Metal-binding</keyword>
<reference evidence="6" key="1">
    <citation type="submission" date="2020-02" db="EMBL/GenBank/DDBJ databases">
        <authorList>
            <person name="Meier V. D."/>
        </authorList>
    </citation>
    <scope>NUCLEOTIDE SEQUENCE</scope>
    <source>
        <strain evidence="6">AVDCRST_MAG95</strain>
    </source>
</reference>
<comment type="similarity">
    <text evidence="5">Belongs to the creatininase superfamily.</text>
</comment>
<comment type="cofactor">
    <cofactor evidence="1">
        <name>Zn(2+)</name>
        <dbReference type="ChEBI" id="CHEBI:29105"/>
    </cofactor>
</comment>
<dbReference type="InterPro" id="IPR003785">
    <property type="entry name" value="Creatininase/forma_Hydrolase"/>
</dbReference>
<dbReference type="GO" id="GO:0009231">
    <property type="term" value="P:riboflavin biosynthetic process"/>
    <property type="evidence" value="ECO:0007669"/>
    <property type="project" value="TreeGrafter"/>
</dbReference>
<keyword evidence="4" id="KW-0862">Zinc</keyword>
<evidence type="ECO:0000256" key="5">
    <source>
        <dbReference type="ARBA" id="ARBA00024029"/>
    </source>
</evidence>
<keyword evidence="3 6" id="KW-0378">Hydrolase</keyword>
<evidence type="ECO:0000256" key="4">
    <source>
        <dbReference type="ARBA" id="ARBA00022833"/>
    </source>
</evidence>